<name>A0A9N9FSV9_9GLOM</name>
<dbReference type="GO" id="GO:0003688">
    <property type="term" value="F:DNA replication origin binding"/>
    <property type="evidence" value="ECO:0007669"/>
    <property type="project" value="TreeGrafter"/>
</dbReference>
<dbReference type="SUPFAM" id="SSF56672">
    <property type="entry name" value="DNA/RNA polymerases"/>
    <property type="match status" value="1"/>
</dbReference>
<accession>A0A9N9FSV9</accession>
<dbReference type="FunFam" id="1.10.287.690:FF:000003">
    <property type="entry name" value="DNA polymerase"/>
    <property type="match status" value="1"/>
</dbReference>
<dbReference type="GO" id="GO:0006272">
    <property type="term" value="P:leading strand elongation"/>
    <property type="evidence" value="ECO:0007669"/>
    <property type="project" value="TreeGrafter"/>
</dbReference>
<dbReference type="Gene3D" id="6.10.10.100">
    <property type="match status" value="1"/>
</dbReference>
<dbReference type="PANTHER" id="PTHR45861">
    <property type="entry name" value="DNA POLYMERASE ALPHA CATALYTIC SUBUNIT"/>
    <property type="match status" value="1"/>
</dbReference>
<dbReference type="Gene3D" id="1.10.287.690">
    <property type="entry name" value="Helix hairpin bin"/>
    <property type="match status" value="1"/>
</dbReference>
<evidence type="ECO:0000313" key="19">
    <source>
        <dbReference type="Proteomes" id="UP000789572"/>
    </source>
</evidence>
<dbReference type="PROSITE" id="PS00116">
    <property type="entry name" value="DNA_POLYMERASE_B"/>
    <property type="match status" value="1"/>
</dbReference>
<comment type="catalytic activity">
    <reaction evidence="12">
        <text>DNA(n) + a 2'-deoxyribonucleoside 5'-triphosphate = DNA(n+1) + diphosphate</text>
        <dbReference type="Rhea" id="RHEA:22508"/>
        <dbReference type="Rhea" id="RHEA-COMP:17339"/>
        <dbReference type="Rhea" id="RHEA-COMP:17340"/>
        <dbReference type="ChEBI" id="CHEBI:33019"/>
        <dbReference type="ChEBI" id="CHEBI:61560"/>
        <dbReference type="ChEBI" id="CHEBI:173112"/>
        <dbReference type="EC" id="2.7.7.7"/>
    </reaction>
</comment>
<dbReference type="GO" id="GO:0006273">
    <property type="term" value="P:lagging strand elongation"/>
    <property type="evidence" value="ECO:0007669"/>
    <property type="project" value="TreeGrafter"/>
</dbReference>
<dbReference type="Proteomes" id="UP000789572">
    <property type="component" value="Unassembled WGS sequence"/>
</dbReference>
<dbReference type="Pfam" id="PF12254">
    <property type="entry name" value="DNA_pol_alpha_N"/>
    <property type="match status" value="1"/>
</dbReference>
<dbReference type="GO" id="GO:1902975">
    <property type="term" value="P:mitotic DNA replication initiation"/>
    <property type="evidence" value="ECO:0007669"/>
    <property type="project" value="InterPro"/>
</dbReference>
<comment type="subcellular location">
    <subcellularLocation>
        <location evidence="1">Nucleus</location>
    </subcellularLocation>
</comment>
<feature type="region of interest" description="Disordered" evidence="13">
    <location>
        <begin position="75"/>
        <end position="107"/>
    </location>
</feature>
<evidence type="ECO:0000256" key="7">
    <source>
        <dbReference type="ARBA" id="ARBA00022771"/>
    </source>
</evidence>
<dbReference type="EMBL" id="CAJVPJ010000751">
    <property type="protein sequence ID" value="CAG8553884.1"/>
    <property type="molecule type" value="Genomic_DNA"/>
</dbReference>
<evidence type="ECO:0000256" key="4">
    <source>
        <dbReference type="ARBA" id="ARBA00022695"/>
    </source>
</evidence>
<keyword evidence="10 12" id="KW-0238">DNA-binding</keyword>
<dbReference type="EC" id="2.7.7.7" evidence="12"/>
<keyword evidence="5 12" id="KW-0235">DNA replication</keyword>
<keyword evidence="6" id="KW-0479">Metal-binding</keyword>
<dbReference type="SMART" id="SM00486">
    <property type="entry name" value="POLBc"/>
    <property type="match status" value="1"/>
</dbReference>
<sequence length="1337" mass="153043">MSPAGRREYRSKDKFATFRELRSAGGNSRLHKYEVQDDDIYDEVDEAEYHAKFRDREFEDEFVVDDDGSGYVDYGQDDFGEPYFESSDEDAEQKGKRRKKTSKVVKSPPNKKLETFFANAANKSTKQQDRTTEDDMFMVNLLTNLDGIEGTPEQPVDFFASATNKSTKQQDITTEDDMVMDSFLTNLDVMESTPEEPVELRRVEITQDQDFDASVQDVKPDILSQSDSIKFYWIDAQEISGLLYIFGKVQDKSTNTFVSCCVTVKNIERNLFILPRKKRFDRDGNETEIEVNFEDVIAEFDGIRSKHQIRKWGAKPVTRKYTFELPNIPSETEYLKVVYSFSQPQLPSNLTGETFSHIFGTNTSALELFLIKRKVMGPCWLEIKNATPSGTNISWCKTEIIIENPKDIDILKDTNDSAYQNPPPVTIMCFSLRTIMNPTKKVNEIVIASALVFRNVPIDTADPPEKIPSTYFTVVRQLSHTPYPVGFHDNAQQRGIKLEITRTERSLLNYLIAIIHRVDPDVLVGHNFVGFDLDVLLHRMKELKIDGWSKLGRLRRTTWPKLQTGAGGMSDSTYMEKAIVSGRLMCDTYLSARDLIKSKNYTLTELASSQLKFKREDIEFSKIDTYFQTSANLFYVIKHCENDAYLAAALTFRLQVLPLSKQLTNLAGNTWARTLIGGRAERNESLLLHEFHRNKYICPDKAYTNIKNKYSDFGVDDYDQSIKKTGRRKPAYAGGLVLEPKKGFYDKYVLLLDFNSLYPSIIQEYNICFTTISRADTENEERVPDIPDSGLPQGILPKLLASLVDRRRQVKRLLKDPHIAESVRMQYDIRQQALKLTANSMYGCLGFTFSRFYAKSLAMLITSKGREILQNTVDLAESERMEVIYGDTDSIMIYTNEMDLKKVREMGNLLKRKVNERYKLLEIEMDGFFRRMLLLKKKKYAALIAEEKNGVLETSIETKGLDLVRRDWCGLSHDASKYVLEQLLSPDDREDVLNRIHKFLTTLAEETRLGRIPTDKFVINKNLTKAPEDYADKQNQPHVQVALQMKKKGLGVRTGDTIPYVICAGDEFKETKIIADRARHPNDISSSGTLKIVDYEWYLNQQVHPAVARLCEPIEGTDSVQIARCLGLDTSKFRVSIGSGSAVAELYTLDSQISDEERFVNADRFKPICKYCQGQSIFEGVNSKNDGYVLSPSGILCPNSACNRVLPIASLIAQLSCQIRWHITKYYEGWLVCDDEACRNRTRLMHGKRCLHPGCRGTAVAEYSDTLLYEQLLYLSTLFDVDKAMNSKKRTIEDQTKTMIEQNRHLFVPLKKVVDGYLDRCGRRFVDLNQLFSFCQT</sequence>
<dbReference type="Gene3D" id="3.30.420.10">
    <property type="entry name" value="Ribonuclease H-like superfamily/Ribonuclease H"/>
    <property type="match status" value="1"/>
</dbReference>
<keyword evidence="3 12" id="KW-0808">Transferase</keyword>
<dbReference type="InterPro" id="IPR012337">
    <property type="entry name" value="RNaseH-like_sf"/>
</dbReference>
<dbReference type="Gene3D" id="2.40.50.730">
    <property type="match status" value="1"/>
</dbReference>
<dbReference type="GO" id="GO:0008270">
    <property type="term" value="F:zinc ion binding"/>
    <property type="evidence" value="ECO:0007669"/>
    <property type="project" value="UniProtKB-KW"/>
</dbReference>
<dbReference type="OrthoDB" id="6755010at2759"/>
<evidence type="ECO:0000256" key="2">
    <source>
        <dbReference type="ARBA" id="ARBA00005755"/>
    </source>
</evidence>
<evidence type="ECO:0000256" key="9">
    <source>
        <dbReference type="ARBA" id="ARBA00022932"/>
    </source>
</evidence>
<evidence type="ECO:0000256" key="1">
    <source>
        <dbReference type="ARBA" id="ARBA00004123"/>
    </source>
</evidence>
<dbReference type="InterPro" id="IPR006133">
    <property type="entry name" value="DNA-dir_DNA_pol_B_exonuc"/>
</dbReference>
<dbReference type="GO" id="GO:0003682">
    <property type="term" value="F:chromatin binding"/>
    <property type="evidence" value="ECO:0007669"/>
    <property type="project" value="TreeGrafter"/>
</dbReference>
<dbReference type="GO" id="GO:0033554">
    <property type="term" value="P:cellular response to stress"/>
    <property type="evidence" value="ECO:0007669"/>
    <property type="project" value="UniProtKB-ARBA"/>
</dbReference>
<evidence type="ECO:0000313" key="18">
    <source>
        <dbReference type="EMBL" id="CAG8553884.1"/>
    </source>
</evidence>
<evidence type="ECO:0000259" key="17">
    <source>
        <dbReference type="Pfam" id="PF12254"/>
    </source>
</evidence>
<reference evidence="18" key="1">
    <citation type="submission" date="2021-06" db="EMBL/GenBank/DDBJ databases">
        <authorList>
            <person name="Kallberg Y."/>
            <person name="Tangrot J."/>
            <person name="Rosling A."/>
        </authorList>
    </citation>
    <scope>NUCLEOTIDE SEQUENCE</scope>
    <source>
        <strain evidence="18">IA702</strain>
    </source>
</reference>
<gene>
    <name evidence="18" type="ORF">POCULU_LOCUS5161</name>
</gene>
<evidence type="ECO:0000256" key="8">
    <source>
        <dbReference type="ARBA" id="ARBA00022833"/>
    </source>
</evidence>
<dbReference type="FunFam" id="1.10.132.60:FF:000004">
    <property type="entry name" value="DNA polymerase"/>
    <property type="match status" value="1"/>
</dbReference>
<dbReference type="InterPro" id="IPR015088">
    <property type="entry name" value="Znf_DNA-dir_DNA_pol_B_alpha"/>
</dbReference>
<dbReference type="Gene3D" id="3.30.70.2820">
    <property type="match status" value="1"/>
</dbReference>
<feature type="domain" description="DNA-directed DNA polymerase family B exonuclease" evidence="15">
    <location>
        <begin position="357"/>
        <end position="605"/>
    </location>
</feature>
<evidence type="ECO:0000256" key="11">
    <source>
        <dbReference type="ARBA" id="ARBA00023242"/>
    </source>
</evidence>
<evidence type="ECO:0000259" key="16">
    <source>
        <dbReference type="Pfam" id="PF08996"/>
    </source>
</evidence>
<dbReference type="GO" id="GO:0003887">
    <property type="term" value="F:DNA-directed DNA polymerase activity"/>
    <property type="evidence" value="ECO:0007669"/>
    <property type="project" value="UniProtKB-KW"/>
</dbReference>
<dbReference type="Gene3D" id="3.90.1600.10">
    <property type="entry name" value="Palm domain of DNA polymerase"/>
    <property type="match status" value="1"/>
</dbReference>
<keyword evidence="8" id="KW-0862">Zinc</keyword>
<dbReference type="PRINTS" id="PR00106">
    <property type="entry name" value="DNAPOLB"/>
</dbReference>
<feature type="domain" description="DNA polymerase alpha catalytic subunit N-terminal" evidence="17">
    <location>
        <begin position="17"/>
        <end position="79"/>
    </location>
</feature>
<proteinExistence type="inferred from homology"/>
<dbReference type="CDD" id="cd05776">
    <property type="entry name" value="DNA_polB_alpha_exo"/>
    <property type="match status" value="1"/>
</dbReference>
<organism evidence="18 19">
    <name type="scientific">Paraglomus occultum</name>
    <dbReference type="NCBI Taxonomy" id="144539"/>
    <lineage>
        <taxon>Eukaryota</taxon>
        <taxon>Fungi</taxon>
        <taxon>Fungi incertae sedis</taxon>
        <taxon>Mucoromycota</taxon>
        <taxon>Glomeromycotina</taxon>
        <taxon>Glomeromycetes</taxon>
        <taxon>Paraglomerales</taxon>
        <taxon>Paraglomeraceae</taxon>
        <taxon>Paraglomus</taxon>
    </lineage>
</organism>
<evidence type="ECO:0000256" key="5">
    <source>
        <dbReference type="ARBA" id="ARBA00022705"/>
    </source>
</evidence>
<dbReference type="InterPro" id="IPR045846">
    <property type="entry name" value="POLBc_alpha"/>
</dbReference>
<dbReference type="Pfam" id="PF08996">
    <property type="entry name" value="zf-DNA_Pol"/>
    <property type="match status" value="1"/>
</dbReference>
<evidence type="ECO:0000256" key="3">
    <source>
        <dbReference type="ARBA" id="ARBA00022679"/>
    </source>
</evidence>
<feature type="compositionally biased region" description="Acidic residues" evidence="13">
    <location>
        <begin position="75"/>
        <end position="91"/>
    </location>
</feature>
<evidence type="ECO:0000256" key="6">
    <source>
        <dbReference type="ARBA" id="ARBA00022723"/>
    </source>
</evidence>
<dbReference type="InterPro" id="IPR017964">
    <property type="entry name" value="DNA-dir_DNA_pol_B_CS"/>
</dbReference>
<dbReference type="PANTHER" id="PTHR45861:SF1">
    <property type="entry name" value="DNA POLYMERASE ALPHA CATALYTIC SUBUNIT"/>
    <property type="match status" value="1"/>
</dbReference>
<dbReference type="InterPro" id="IPR038256">
    <property type="entry name" value="Pol_alpha_znc_sf"/>
</dbReference>
<dbReference type="InterPro" id="IPR042087">
    <property type="entry name" value="DNA_pol_B_thumb"/>
</dbReference>
<dbReference type="GO" id="GO:0005658">
    <property type="term" value="C:alpha DNA polymerase:primase complex"/>
    <property type="evidence" value="ECO:0007669"/>
    <property type="project" value="UniProtKB-ARBA"/>
</dbReference>
<evidence type="ECO:0000256" key="12">
    <source>
        <dbReference type="RuleBase" id="RU000442"/>
    </source>
</evidence>
<dbReference type="InterPro" id="IPR024647">
    <property type="entry name" value="DNA_pol_a_cat_su_N"/>
</dbReference>
<feature type="domain" description="DNA-directed DNA polymerase family B multifunctional" evidence="14">
    <location>
        <begin position="670"/>
        <end position="1114"/>
    </location>
</feature>
<comment type="similarity">
    <text evidence="2 12">Belongs to the DNA polymerase type-B family.</text>
</comment>
<feature type="domain" description="Zinc finger DNA-directed DNA polymerase family B alpha" evidence="16">
    <location>
        <begin position="1151"/>
        <end position="1332"/>
    </location>
</feature>
<dbReference type="InterPro" id="IPR023211">
    <property type="entry name" value="DNA_pol_palm_dom_sf"/>
</dbReference>
<dbReference type="InterPro" id="IPR043502">
    <property type="entry name" value="DNA/RNA_pol_sf"/>
</dbReference>
<dbReference type="InterPro" id="IPR006134">
    <property type="entry name" value="DNA-dir_DNA_pol_B_multi_dom"/>
</dbReference>
<comment type="caution">
    <text evidence="18">The sequence shown here is derived from an EMBL/GenBank/DDBJ whole genome shotgun (WGS) entry which is preliminary data.</text>
</comment>
<keyword evidence="7" id="KW-0863">Zinc-finger</keyword>
<evidence type="ECO:0000256" key="13">
    <source>
        <dbReference type="SAM" id="MobiDB-lite"/>
    </source>
</evidence>
<dbReference type="CDD" id="cd05532">
    <property type="entry name" value="POLBc_alpha"/>
    <property type="match status" value="1"/>
</dbReference>
<dbReference type="Gene3D" id="1.10.132.60">
    <property type="entry name" value="DNA polymerase family B, C-terminal domain"/>
    <property type="match status" value="1"/>
</dbReference>
<dbReference type="Pfam" id="PF03104">
    <property type="entry name" value="DNA_pol_B_exo1"/>
    <property type="match status" value="1"/>
</dbReference>
<dbReference type="InterPro" id="IPR006172">
    <property type="entry name" value="DNA-dir_DNA_pol_B"/>
</dbReference>
<dbReference type="GO" id="GO:0003697">
    <property type="term" value="F:single-stranded DNA binding"/>
    <property type="evidence" value="ECO:0007669"/>
    <property type="project" value="TreeGrafter"/>
</dbReference>
<dbReference type="InterPro" id="IPR036397">
    <property type="entry name" value="RNaseH_sf"/>
</dbReference>
<evidence type="ECO:0000256" key="10">
    <source>
        <dbReference type="ARBA" id="ARBA00023125"/>
    </source>
</evidence>
<evidence type="ECO:0000259" key="15">
    <source>
        <dbReference type="Pfam" id="PF03104"/>
    </source>
</evidence>
<keyword evidence="9 12" id="KW-0239">DNA-directed DNA polymerase</keyword>
<dbReference type="SUPFAM" id="SSF53098">
    <property type="entry name" value="Ribonuclease H-like"/>
    <property type="match status" value="1"/>
</dbReference>
<evidence type="ECO:0000259" key="14">
    <source>
        <dbReference type="Pfam" id="PF00136"/>
    </source>
</evidence>
<dbReference type="GO" id="GO:0000166">
    <property type="term" value="F:nucleotide binding"/>
    <property type="evidence" value="ECO:0007669"/>
    <property type="project" value="InterPro"/>
</dbReference>
<keyword evidence="4 12" id="KW-0548">Nucleotidyltransferase</keyword>
<dbReference type="NCBIfam" id="TIGR00592">
    <property type="entry name" value="pol2"/>
    <property type="match status" value="1"/>
</dbReference>
<dbReference type="Pfam" id="PF00136">
    <property type="entry name" value="DNA_pol_B"/>
    <property type="match status" value="1"/>
</dbReference>
<protein>
    <recommendedName>
        <fullName evidence="12">DNA polymerase</fullName>
        <ecNumber evidence="12">2.7.7.7</ecNumber>
    </recommendedName>
</protein>
<keyword evidence="11" id="KW-0539">Nucleus</keyword>
<dbReference type="Gene3D" id="1.10.3200.20">
    <property type="entry name" value="DNA Polymerase alpha, zinc finger"/>
    <property type="match status" value="1"/>
</dbReference>
<dbReference type="FunFam" id="3.30.70.2820:FF:000001">
    <property type="entry name" value="DNA polymerase"/>
    <property type="match status" value="1"/>
</dbReference>
<keyword evidence="19" id="KW-1185">Reference proteome</keyword>